<comment type="subcellular location">
    <subcellularLocation>
        <location evidence="2">Mitochondrion membrane</location>
        <topology evidence="2">Single-pass membrane protein</topology>
    </subcellularLocation>
</comment>
<evidence type="ECO:0000256" key="3">
    <source>
        <dbReference type="ARBA" id="ARBA00007035"/>
    </source>
</evidence>
<evidence type="ECO:0000256" key="2">
    <source>
        <dbReference type="ARBA" id="ARBA00004304"/>
    </source>
</evidence>
<dbReference type="GO" id="GO:0033617">
    <property type="term" value="P:mitochondrial respiratory chain complex IV assembly"/>
    <property type="evidence" value="ECO:0007669"/>
    <property type="project" value="UniProtKB-UniRule"/>
</dbReference>
<evidence type="ECO:0000313" key="11">
    <source>
        <dbReference type="EMBL" id="KAB8303565.1"/>
    </source>
</evidence>
<evidence type="ECO:0000256" key="6">
    <source>
        <dbReference type="ARBA" id="ARBA00022989"/>
    </source>
</evidence>
<keyword evidence="7 9" id="KW-0496">Mitochondrion</keyword>
<keyword evidence="6 9" id="KW-1133">Transmembrane helix</keyword>
<evidence type="ECO:0000256" key="8">
    <source>
        <dbReference type="ARBA" id="ARBA00023136"/>
    </source>
</evidence>
<evidence type="ECO:0000256" key="5">
    <source>
        <dbReference type="ARBA" id="ARBA00022692"/>
    </source>
</evidence>
<proteinExistence type="inferred from homology"/>
<evidence type="ECO:0000313" key="12">
    <source>
        <dbReference type="Proteomes" id="UP000326757"/>
    </source>
</evidence>
<dbReference type="EMBL" id="VIGI01000002">
    <property type="protein sequence ID" value="KAB8303565.1"/>
    <property type="molecule type" value="Genomic_DNA"/>
</dbReference>
<dbReference type="PANTHER" id="PTHR15642:SF3">
    <property type="entry name" value="CYTOCHROME C OXIDASE ASSEMBLY FACTOR 3 HOMOLOG, MITOCHONDRIAL"/>
    <property type="match status" value="1"/>
</dbReference>
<comment type="similarity">
    <text evidence="3 9">Belongs to the COA3 family.</text>
</comment>
<dbReference type="InterPro" id="IPR041752">
    <property type="entry name" value="Coa3"/>
</dbReference>
<name>A0A5N6KIQ4_MONLA</name>
<dbReference type="Proteomes" id="UP000326757">
    <property type="component" value="Unassembled WGS sequence"/>
</dbReference>
<dbReference type="OrthoDB" id="10018333at2759"/>
<evidence type="ECO:0000256" key="1">
    <source>
        <dbReference type="ARBA" id="ARBA00003064"/>
    </source>
</evidence>
<protein>
    <recommendedName>
        <fullName evidence="9">Cytochrome c oxidase assembly factor 3</fullName>
    </recommendedName>
</protein>
<evidence type="ECO:0000256" key="7">
    <source>
        <dbReference type="ARBA" id="ARBA00023128"/>
    </source>
</evidence>
<evidence type="ECO:0000259" key="10">
    <source>
        <dbReference type="Pfam" id="PF09813"/>
    </source>
</evidence>
<keyword evidence="9" id="KW-0999">Mitochondrion inner membrane</keyword>
<keyword evidence="12" id="KW-1185">Reference proteome</keyword>
<dbReference type="Pfam" id="PF09813">
    <property type="entry name" value="Coa3_cc"/>
    <property type="match status" value="1"/>
</dbReference>
<keyword evidence="8 9" id="KW-0472">Membrane</keyword>
<comment type="caution">
    <text evidence="11">The sequence shown here is derived from an EMBL/GenBank/DDBJ whole genome shotgun (WGS) entry which is preliminary data.</text>
</comment>
<evidence type="ECO:0000256" key="9">
    <source>
        <dbReference type="RuleBase" id="RU367056"/>
    </source>
</evidence>
<feature type="transmembrane region" description="Helical" evidence="9">
    <location>
        <begin position="68"/>
        <end position="89"/>
    </location>
</feature>
<feature type="domain" description="Cytochrome c oxidase assembly factor 3 mitochondrial coiled-coil" evidence="10">
    <location>
        <begin position="56"/>
        <end position="96"/>
    </location>
</feature>
<keyword evidence="5 9" id="KW-0812">Transmembrane</keyword>
<reference evidence="11 12" key="1">
    <citation type="submission" date="2019-06" db="EMBL/GenBank/DDBJ databases">
        <title>Genome Sequence of the Brown Rot Fungal Pathogen Monilinia laxa.</title>
        <authorList>
            <person name="De Miccolis Angelini R.M."/>
            <person name="Landi L."/>
            <person name="Abate D."/>
            <person name="Pollastro S."/>
            <person name="Romanazzi G."/>
            <person name="Faretra F."/>
        </authorList>
    </citation>
    <scope>NUCLEOTIDE SEQUENCE [LARGE SCALE GENOMIC DNA]</scope>
    <source>
        <strain evidence="11 12">Mlax316</strain>
    </source>
</reference>
<dbReference type="AlphaFoldDB" id="A0A5N6KIQ4"/>
<dbReference type="InterPro" id="IPR018628">
    <property type="entry name" value="Coa3_CC"/>
</dbReference>
<evidence type="ECO:0000256" key="4">
    <source>
        <dbReference type="ARBA" id="ARBA00011351"/>
    </source>
</evidence>
<sequence length="108" mass="12189">MSTYDKVKLHHLWVEISIKKESGAIDHIKVQRSQFKMPLVPKSSYYDKNYKQSAALIRARRPYLVKNALTGAGIFAFALGVFAFTIRAVSQDEFEDVKVPAAPSKQDS</sequence>
<dbReference type="PANTHER" id="PTHR15642">
    <property type="entry name" value="CYTOCHROME C OXIDASE ASSEMBLY FACTOR 3, MITOCHONDRIAL"/>
    <property type="match status" value="1"/>
</dbReference>
<comment type="subunit">
    <text evidence="4 9">Component of 250-400 kDa complexes called cytochrome oxidase assembly intermediates or COA complexes.</text>
</comment>
<dbReference type="GO" id="GO:0005743">
    <property type="term" value="C:mitochondrial inner membrane"/>
    <property type="evidence" value="ECO:0007669"/>
    <property type="project" value="UniProtKB-UniRule"/>
</dbReference>
<accession>A0A5N6KIQ4</accession>
<gene>
    <name evidence="11" type="ORF">EYC80_004970</name>
</gene>
<organism evidence="11 12">
    <name type="scientific">Monilinia laxa</name>
    <name type="common">Brown rot fungus</name>
    <name type="synonym">Sclerotinia laxa</name>
    <dbReference type="NCBI Taxonomy" id="61186"/>
    <lineage>
        <taxon>Eukaryota</taxon>
        <taxon>Fungi</taxon>
        <taxon>Dikarya</taxon>
        <taxon>Ascomycota</taxon>
        <taxon>Pezizomycotina</taxon>
        <taxon>Leotiomycetes</taxon>
        <taxon>Helotiales</taxon>
        <taxon>Sclerotiniaceae</taxon>
        <taxon>Monilinia</taxon>
    </lineage>
</organism>
<comment type="function">
    <text evidence="1 9">Required for assembly of cytochrome c oxidase (complex IV).</text>
</comment>